<dbReference type="PANTHER" id="PTHR37817:SF1">
    <property type="entry name" value="N-ACETYLTRANSFERASE EIS"/>
    <property type="match status" value="1"/>
</dbReference>
<dbReference type="STRING" id="1862672.BO225_02860"/>
<gene>
    <name evidence="2" type="ORF">BO225_02860</name>
</gene>
<dbReference type="GO" id="GO:0030649">
    <property type="term" value="P:aminoglycoside antibiotic catabolic process"/>
    <property type="evidence" value="ECO:0007669"/>
    <property type="project" value="TreeGrafter"/>
</dbReference>
<protein>
    <recommendedName>
        <fullName evidence="1">N-acetyltransferase domain-containing protein</fullName>
    </recommendedName>
</protein>
<dbReference type="Gene3D" id="3.40.630.30">
    <property type="match status" value="2"/>
</dbReference>
<dbReference type="Gene3D" id="3.30.1050.10">
    <property type="entry name" value="SCP2 sterol-binding domain"/>
    <property type="match status" value="1"/>
</dbReference>
<dbReference type="RefSeq" id="WP_076340779.1">
    <property type="nucleotide sequence ID" value="NZ_CAPDDE010000002.1"/>
</dbReference>
<dbReference type="PANTHER" id="PTHR37817">
    <property type="entry name" value="N-ACETYLTRANSFERASE EIS"/>
    <property type="match status" value="1"/>
</dbReference>
<dbReference type="GeneID" id="78274888"/>
<dbReference type="InterPro" id="IPR041380">
    <property type="entry name" value="Acetyltransf_17"/>
</dbReference>
<dbReference type="EMBL" id="MPKA01000047">
    <property type="protein sequence ID" value="OLU47498.1"/>
    <property type="molecule type" value="Genomic_DNA"/>
</dbReference>
<dbReference type="InterPro" id="IPR036527">
    <property type="entry name" value="SCP2_sterol-bd_dom_sf"/>
</dbReference>
<dbReference type="InterPro" id="IPR051554">
    <property type="entry name" value="Acetyltransferase_Eis"/>
</dbReference>
<dbReference type="SUPFAM" id="SSF55718">
    <property type="entry name" value="SCP-like"/>
    <property type="match status" value="1"/>
</dbReference>
<dbReference type="OrthoDB" id="9768284at2"/>
<proteinExistence type="predicted"/>
<keyword evidence="3" id="KW-1185">Reference proteome</keyword>
<comment type="caution">
    <text evidence="2">The sequence shown here is derived from an EMBL/GenBank/DDBJ whole genome shotgun (WGS) entry which is preliminary data.</text>
</comment>
<dbReference type="InterPro" id="IPR025559">
    <property type="entry name" value="Eis_dom"/>
</dbReference>
<sequence>MKNVRELDRSDYEEQKKVICVGFPWNTKESIDARLRSLCEHSYSFGSFEDEKLASQIIATPYTIDFHNALIPMAGIGFVATLPEFQRQGRIDDVMELLLEKMNEENMVLSYLAPFSYRFYQKFGYEKIFDMIEYSGKIEALPSKKGEDLVCMEMTWEEARPYLRKIAREDPLIEYGQIVREPWWEEYKFHLRKDYTFVICFKDKMPVGYMAYLVKDGIVDVFEIKNKGEEVLLALLDVLKDLEYKEFKFLETEGQSELYRLLDDRPENLLVRVLPGMMARIINVEKFLKMYPFQSSIEFALEITSDRFAPWNTGLYEIHGNKVKRVHETNLITAKMSEGELAKLLFGRLLLIEGRNKIEVKNGTYARMVGMLEKAIVMDPVLFADYF</sequence>
<reference evidence="2 3" key="1">
    <citation type="submission" date="2016-11" db="EMBL/GenBank/DDBJ databases">
        <title>Description of two novel members of the family Erysipelotrichaceae: Ileibacterium lipovorans gen. nov., sp. nov. and Dubosiella newyorkensis, gen. nov., sp. nov.</title>
        <authorList>
            <person name="Cox L.M."/>
            <person name="Sohn J."/>
            <person name="Tyrrell K.L."/>
            <person name="Citron D.M."/>
            <person name="Lawson P.A."/>
            <person name="Patel N.B."/>
            <person name="Iizumi T."/>
            <person name="Perez-Perez G.I."/>
            <person name="Goldstein E.J."/>
            <person name="Blaser M.J."/>
        </authorList>
    </citation>
    <scope>NUCLEOTIDE SEQUENCE [LARGE SCALE GENOMIC DNA]</scope>
    <source>
        <strain evidence="2 3">NYU-BL-A4</strain>
    </source>
</reference>
<dbReference type="Proteomes" id="UP000186705">
    <property type="component" value="Unassembled WGS sequence"/>
</dbReference>
<dbReference type="InterPro" id="IPR016181">
    <property type="entry name" value="Acyl_CoA_acyltransferase"/>
</dbReference>
<dbReference type="SUPFAM" id="SSF55729">
    <property type="entry name" value="Acyl-CoA N-acyltransferases (Nat)"/>
    <property type="match status" value="1"/>
</dbReference>
<dbReference type="Pfam" id="PF13530">
    <property type="entry name" value="SCP2_2"/>
    <property type="match status" value="1"/>
</dbReference>
<accession>A0A1U7NPE1</accession>
<dbReference type="GO" id="GO:0034069">
    <property type="term" value="F:aminoglycoside N-acetyltransferase activity"/>
    <property type="evidence" value="ECO:0007669"/>
    <property type="project" value="TreeGrafter"/>
</dbReference>
<dbReference type="PROSITE" id="PS51186">
    <property type="entry name" value="GNAT"/>
    <property type="match status" value="1"/>
</dbReference>
<dbReference type="Pfam" id="PF17668">
    <property type="entry name" value="Acetyltransf_17"/>
    <property type="match status" value="1"/>
</dbReference>
<name>A0A1U7NPE1_9FIRM</name>
<feature type="domain" description="N-acetyltransferase" evidence="1">
    <location>
        <begin position="2"/>
        <end position="157"/>
    </location>
</feature>
<dbReference type="AlphaFoldDB" id="A0A1U7NPE1"/>
<dbReference type="InterPro" id="IPR000182">
    <property type="entry name" value="GNAT_dom"/>
</dbReference>
<organism evidence="2 3">
    <name type="scientific">Dubosiella newyorkensis</name>
    <dbReference type="NCBI Taxonomy" id="1862672"/>
    <lineage>
        <taxon>Bacteria</taxon>
        <taxon>Bacillati</taxon>
        <taxon>Bacillota</taxon>
        <taxon>Erysipelotrichia</taxon>
        <taxon>Erysipelotrichales</taxon>
        <taxon>Erysipelotrichaceae</taxon>
        <taxon>Dubosiella</taxon>
    </lineage>
</organism>
<evidence type="ECO:0000313" key="2">
    <source>
        <dbReference type="EMBL" id="OLU47498.1"/>
    </source>
</evidence>
<dbReference type="Pfam" id="PF13527">
    <property type="entry name" value="Acetyltransf_9"/>
    <property type="match status" value="1"/>
</dbReference>
<evidence type="ECO:0000259" key="1">
    <source>
        <dbReference type="PROSITE" id="PS51186"/>
    </source>
</evidence>
<evidence type="ECO:0000313" key="3">
    <source>
        <dbReference type="Proteomes" id="UP000186705"/>
    </source>
</evidence>